<protein>
    <recommendedName>
        <fullName evidence="3">HTH marR-type domain-containing protein</fullName>
    </recommendedName>
</protein>
<proteinExistence type="predicted"/>
<dbReference type="Proteomes" id="UP000031166">
    <property type="component" value="Unassembled WGS sequence"/>
</dbReference>
<comment type="caution">
    <text evidence="1">The sequence shown here is derived from an EMBL/GenBank/DDBJ whole genome shotgun (WGS) entry which is preliminary data.</text>
</comment>
<evidence type="ECO:0008006" key="3">
    <source>
        <dbReference type="Google" id="ProtNLM"/>
    </source>
</evidence>
<evidence type="ECO:0000313" key="1">
    <source>
        <dbReference type="EMBL" id="KIC59781.1"/>
    </source>
</evidence>
<name>A0A0B4CZH4_9CAUL</name>
<reference evidence="1 2" key="1">
    <citation type="submission" date="2014-12" db="EMBL/GenBank/DDBJ databases">
        <title>Genome sequencing of Brevundimonas nasdae TPW30.</title>
        <authorList>
            <person name="Tan P.W."/>
            <person name="Chan K.-G."/>
        </authorList>
    </citation>
    <scope>NUCLEOTIDE SEQUENCE [LARGE SCALE GENOMIC DNA]</scope>
    <source>
        <strain evidence="1 2">TPW30</strain>
    </source>
</reference>
<dbReference type="AlphaFoldDB" id="A0A0B4CZH4"/>
<dbReference type="SUPFAM" id="SSF46785">
    <property type="entry name" value="Winged helix' DNA-binding domain"/>
    <property type="match status" value="1"/>
</dbReference>
<dbReference type="Gene3D" id="1.10.10.10">
    <property type="entry name" value="Winged helix-like DNA-binding domain superfamily/Winged helix DNA-binding domain"/>
    <property type="match status" value="1"/>
</dbReference>
<dbReference type="RefSeq" id="WP_039244828.1">
    <property type="nucleotide sequence ID" value="NZ_JWSY01000005.1"/>
</dbReference>
<accession>A0A0B4CZH4</accession>
<dbReference type="EMBL" id="JWSY01000005">
    <property type="protein sequence ID" value="KIC59781.1"/>
    <property type="molecule type" value="Genomic_DNA"/>
</dbReference>
<sequence length="156" mass="17701">MTDTLDMFIEHKAKPTHPLRLLQKDSLMASIKPHVWTLTLFAAALQELASELPPRVTVRQLLTFAMIVEEVGMGRNSTIAHIREKAGSDKHGDELLGQSIGRSYQLFLKPTKKEPDALGWAYVEENEDDRREKFLRLTPEGEEVALKIAKLLKEKP</sequence>
<evidence type="ECO:0000313" key="2">
    <source>
        <dbReference type="Proteomes" id="UP000031166"/>
    </source>
</evidence>
<dbReference type="InterPro" id="IPR036390">
    <property type="entry name" value="WH_DNA-bd_sf"/>
</dbReference>
<organism evidence="1 2">
    <name type="scientific">Brevundimonas nasdae</name>
    <dbReference type="NCBI Taxonomy" id="172043"/>
    <lineage>
        <taxon>Bacteria</taxon>
        <taxon>Pseudomonadati</taxon>
        <taxon>Pseudomonadota</taxon>
        <taxon>Alphaproteobacteria</taxon>
        <taxon>Caulobacterales</taxon>
        <taxon>Caulobacteraceae</taxon>
        <taxon>Brevundimonas</taxon>
    </lineage>
</organism>
<dbReference type="InterPro" id="IPR036388">
    <property type="entry name" value="WH-like_DNA-bd_sf"/>
</dbReference>
<gene>
    <name evidence="1" type="ORF">RM53_05135</name>
</gene>